<sequence>MKNICLLLLLLPLFSYGQQFKSSVSWLFHHSNDTKQLVDSCVYNEDGVLVFRRDYNLFKENDYEDKRYTYNRAGKLVKSVSYDVNGQPWLTDSIGYDGENRVISEKVYRNNNGEVVTDKKIRYGKNRVDIGKDVHVLRTYDAKGRLATEEMYRDSVLVEKTEYQDHGKKVTRGDVIVQTSDEGEFTYNNGVLISQVKGAEKVIFGIPVKREVTILDENGLKKMVQYYQDGKYYQHLEYYYRR</sequence>
<feature type="chain" id="PRO_5026727203" evidence="1">
    <location>
        <begin position="18"/>
        <end position="242"/>
    </location>
</feature>
<proteinExistence type="predicted"/>
<organism evidence="2 3">
    <name type="scientific">Chitinophaga oryziterrae</name>
    <dbReference type="NCBI Taxonomy" id="1031224"/>
    <lineage>
        <taxon>Bacteria</taxon>
        <taxon>Pseudomonadati</taxon>
        <taxon>Bacteroidota</taxon>
        <taxon>Chitinophagia</taxon>
        <taxon>Chitinophagales</taxon>
        <taxon>Chitinophagaceae</taxon>
        <taxon>Chitinophaga</taxon>
    </lineage>
</organism>
<name>A0A6N8JJZ1_9BACT</name>
<feature type="signal peptide" evidence="1">
    <location>
        <begin position="1"/>
        <end position="17"/>
    </location>
</feature>
<evidence type="ECO:0000313" key="2">
    <source>
        <dbReference type="EMBL" id="MVT44761.1"/>
    </source>
</evidence>
<evidence type="ECO:0000313" key="3">
    <source>
        <dbReference type="Proteomes" id="UP000468388"/>
    </source>
</evidence>
<reference evidence="2 3" key="1">
    <citation type="submission" date="2019-12" db="EMBL/GenBank/DDBJ databases">
        <title>The draft genomic sequence of strain Chitinophaga oryziterrae JCM 16595.</title>
        <authorList>
            <person name="Zhang X."/>
        </authorList>
    </citation>
    <scope>NUCLEOTIDE SEQUENCE [LARGE SCALE GENOMIC DNA]</scope>
    <source>
        <strain evidence="2 3">JCM 16595</strain>
    </source>
</reference>
<evidence type="ECO:0000256" key="1">
    <source>
        <dbReference type="SAM" id="SignalP"/>
    </source>
</evidence>
<keyword evidence="3" id="KW-1185">Reference proteome</keyword>
<keyword evidence="1" id="KW-0732">Signal</keyword>
<gene>
    <name evidence="2" type="ORF">GO495_29480</name>
</gene>
<protein>
    <submittedName>
        <fullName evidence="2">Uncharacterized protein</fullName>
    </submittedName>
</protein>
<dbReference type="Proteomes" id="UP000468388">
    <property type="component" value="Unassembled WGS sequence"/>
</dbReference>
<accession>A0A6N8JJZ1</accession>
<dbReference type="EMBL" id="WRXO01000012">
    <property type="protein sequence ID" value="MVT44761.1"/>
    <property type="molecule type" value="Genomic_DNA"/>
</dbReference>
<dbReference type="OrthoDB" id="645247at2"/>
<dbReference type="AlphaFoldDB" id="A0A6N8JJZ1"/>
<comment type="caution">
    <text evidence="2">The sequence shown here is derived from an EMBL/GenBank/DDBJ whole genome shotgun (WGS) entry which is preliminary data.</text>
</comment>
<dbReference type="RefSeq" id="WP_157303547.1">
    <property type="nucleotide sequence ID" value="NZ_BAAAZB010000018.1"/>
</dbReference>